<dbReference type="PANTHER" id="PTHR21705:SF11">
    <property type="entry name" value="FHIP FAMILY PROTEIN CG3558"/>
    <property type="match status" value="1"/>
</dbReference>
<sequence>MSWFKRNRASNGSAEPSPTKERSDTDADTCLEVFRNHWQQASVIINRKNHGKDGVTSDEVETVIHNFGQMITLLVREEGVEGMPGPILHFFLEKDILELFCSWCAKSNEYAVKLKHEQLRMFEMLISQSKQLLLIHKSVIRPLLKLLSSCTEGNLQSSETYDIEHQLVLVLHQACVCISQQLLILESFFCTNTDHGPTRFLIFSLLIPYVHREGPVGQHARDALLLIMTLSAKHPHIGQYIATNSDFCPVLAAGLSGLYSSLPRKIPNPSDHWYILTNEDCNKIPELQMFLNSLEFCNAVVQIAHSMVKEQLTKYIYDGFLLPVLGPALHQDITGLPIPLLDTTMFANSRDEVTTATAYLDLFLRRLTEPALIRVFLVFILTDKYDEIVILESLITRINSSSRLSLVSLALFKTLVELHCEDVMFQLVFKFLIPCTHVMVSQRRAVKDLDMYSKSAERFLSLKPSCCMPDTDISHQTSLASSQSLIDARLGKGHNSHPPSHVVKGGNSHPLTTPPPVNVVKSRKSFTSMFKRDGKVRRSFSVAATPVVNGNSTNHKTDVRSISEELKSQETSYMDYLIDARGKLVKNAQDCRCWSAPYNGENPTPDSLLDSTNQIKDSIVSNHSKFTNNSHSVADASNETLNSTATNGGKKPYPQVKLFAQEIDNMLPKLDSFKYNSGDSLYSQGKSCDINKNDSHSLQDGDLTLNSEHCNISGTNKNASLSELYCSLKSNDCFVNFLNIIDDSDYQDSMEQTLETIDFMYSSFGMSANRGAAELGESLAISEESEISKSKPVEDSIASTSVSGQSLPVSNERPYEKITTSTFNPANTSTPTGTRLKDVSSYVEITISGDNKPTTSTASKILQDTTQHNLSPVSDVTLSQMNKSNDDMSFSLAQSPGGTLLTTSRYSSGTPNIGPFLSALFSKLEGMMQNTLYTNLLLTGILSQLAAYPQPLLRSFLLNHNLVFQPTVKSLVQVLSSVRHKVDTYSYAVGNFSQLLVKARKNLYNREDALLINKSDRSFSNPTPSTPSPTSSKLIETTSIPDTFIKEKRRMTLTDLLFRKSSPKSGRPESLSSGSGGKGTQLQRVPLKSGVGYRYINSKHAESPDSPEGSIKTWNAVYCAIVLEEFLKELAALAQEHAVLHLDENCNS</sequence>
<dbReference type="Pfam" id="PF10257">
    <property type="entry name" value="RAI16-like"/>
    <property type="match status" value="1"/>
</dbReference>
<keyword evidence="5" id="KW-1185">Reference proteome</keyword>
<feature type="region of interest" description="Disordered" evidence="2">
    <location>
        <begin position="786"/>
        <end position="809"/>
    </location>
</feature>
<feature type="region of interest" description="Disordered" evidence="2">
    <location>
        <begin position="489"/>
        <end position="518"/>
    </location>
</feature>
<feature type="domain" description="FHF complex subunit HOOK-interacting protein C-terminal" evidence="3">
    <location>
        <begin position="913"/>
        <end position="1005"/>
    </location>
</feature>
<comment type="similarity">
    <text evidence="1">Belongs to the FHIP family.</text>
</comment>
<comment type="caution">
    <text evidence="4">The sequence shown here is derived from an EMBL/GenBank/DDBJ whole genome shotgun (WGS) entry which is preliminary data.</text>
</comment>
<dbReference type="Proteomes" id="UP001347796">
    <property type="component" value="Unassembled WGS sequence"/>
</dbReference>
<feature type="compositionally biased region" description="Polar residues" evidence="2">
    <location>
        <begin position="797"/>
        <end position="809"/>
    </location>
</feature>
<dbReference type="Pfam" id="PF19314">
    <property type="entry name" value="DUF5917"/>
    <property type="match status" value="1"/>
</dbReference>
<evidence type="ECO:0000259" key="3">
    <source>
        <dbReference type="Pfam" id="PF19314"/>
    </source>
</evidence>
<dbReference type="EMBL" id="JAZGQO010000011">
    <property type="protein sequence ID" value="KAK6173238.1"/>
    <property type="molecule type" value="Genomic_DNA"/>
</dbReference>
<evidence type="ECO:0000256" key="1">
    <source>
        <dbReference type="ARBA" id="ARBA00024336"/>
    </source>
</evidence>
<dbReference type="InterPro" id="IPR019384">
    <property type="entry name" value="FHIP"/>
</dbReference>
<feature type="region of interest" description="Disordered" evidence="2">
    <location>
        <begin position="1015"/>
        <end position="1034"/>
    </location>
</feature>
<organism evidence="4 5">
    <name type="scientific">Patella caerulea</name>
    <name type="common">Rayed Mediterranean limpet</name>
    <dbReference type="NCBI Taxonomy" id="87958"/>
    <lineage>
        <taxon>Eukaryota</taxon>
        <taxon>Metazoa</taxon>
        <taxon>Spiralia</taxon>
        <taxon>Lophotrochozoa</taxon>
        <taxon>Mollusca</taxon>
        <taxon>Gastropoda</taxon>
        <taxon>Patellogastropoda</taxon>
        <taxon>Patelloidea</taxon>
        <taxon>Patellidae</taxon>
        <taxon>Patella</taxon>
    </lineage>
</organism>
<evidence type="ECO:0000256" key="2">
    <source>
        <dbReference type="SAM" id="MobiDB-lite"/>
    </source>
</evidence>
<accession>A0AAN8JDM4</accession>
<evidence type="ECO:0000313" key="5">
    <source>
        <dbReference type="Proteomes" id="UP001347796"/>
    </source>
</evidence>
<dbReference type="AlphaFoldDB" id="A0AAN8JDM4"/>
<feature type="region of interest" description="Disordered" evidence="2">
    <location>
        <begin position="1056"/>
        <end position="1083"/>
    </location>
</feature>
<dbReference type="Pfam" id="PF19311">
    <property type="entry name" value="KELAA"/>
    <property type="match status" value="1"/>
</dbReference>
<dbReference type="PANTHER" id="PTHR21705">
    <property type="entry name" value="RAI16 PROTEIN-RELATED"/>
    <property type="match status" value="1"/>
</dbReference>
<protein>
    <recommendedName>
        <fullName evidence="3">FHF complex subunit HOOK-interacting protein C-terminal domain-containing protein</fullName>
    </recommendedName>
</protein>
<feature type="region of interest" description="Disordered" evidence="2">
    <location>
        <begin position="1"/>
        <end position="25"/>
    </location>
</feature>
<name>A0AAN8JDM4_PATCE</name>
<reference evidence="4 5" key="1">
    <citation type="submission" date="2024-01" db="EMBL/GenBank/DDBJ databases">
        <title>The genome of the rayed Mediterranean limpet Patella caerulea (Linnaeus, 1758).</title>
        <authorList>
            <person name="Anh-Thu Weber A."/>
            <person name="Halstead-Nussloch G."/>
        </authorList>
    </citation>
    <scope>NUCLEOTIDE SEQUENCE [LARGE SCALE GENOMIC DNA]</scope>
    <source>
        <strain evidence="4">AATW-2023a</strain>
        <tissue evidence="4">Whole specimen</tissue>
    </source>
</reference>
<proteinExistence type="inferred from homology"/>
<feature type="compositionally biased region" description="Polar residues" evidence="2">
    <location>
        <begin position="624"/>
        <end position="647"/>
    </location>
</feature>
<dbReference type="InterPro" id="IPR045668">
    <property type="entry name" value="FHIP_KELAA_motif"/>
</dbReference>
<gene>
    <name evidence="4" type="ORF">SNE40_016726</name>
</gene>
<evidence type="ECO:0000313" key="4">
    <source>
        <dbReference type="EMBL" id="KAK6173238.1"/>
    </source>
</evidence>
<dbReference type="InterPro" id="IPR045669">
    <property type="entry name" value="FHIP_C"/>
</dbReference>
<feature type="region of interest" description="Disordered" evidence="2">
    <location>
        <begin position="624"/>
        <end position="648"/>
    </location>
</feature>